<evidence type="ECO:0000256" key="9">
    <source>
        <dbReference type="ARBA" id="ARBA00022741"/>
    </source>
</evidence>
<reference evidence="17" key="1">
    <citation type="thesis" date="2020" institute="ProQuest LLC" country="789 East Eisenhower Parkway, Ann Arbor, MI, USA">
        <title>Comparative Genomics and Chromosome Evolution.</title>
        <authorList>
            <person name="Mudd A.B."/>
        </authorList>
    </citation>
    <scope>NUCLEOTIDE SEQUENCE</scope>
    <source>
        <strain evidence="17">237g6f4</strain>
        <tissue evidence="17">Blood</tissue>
    </source>
</reference>
<evidence type="ECO:0000256" key="8">
    <source>
        <dbReference type="ARBA" id="ARBA00022692"/>
    </source>
</evidence>
<feature type="domain" description="STING ligand-binding" evidence="15">
    <location>
        <begin position="158"/>
        <end position="344"/>
    </location>
</feature>
<dbReference type="Proteomes" id="UP000824782">
    <property type="component" value="Unassembled WGS sequence"/>
</dbReference>
<dbReference type="AlphaFoldDB" id="A0AAV7C2J9"/>
<dbReference type="InterPro" id="IPR029158">
    <property type="entry name" value="STING"/>
</dbReference>
<protein>
    <recommendedName>
        <fullName evidence="7">Stimulator of interferon genes protein</fullName>
    </recommendedName>
</protein>
<dbReference type="InterPro" id="IPR038623">
    <property type="entry name" value="STING_C_sf"/>
</dbReference>
<dbReference type="GO" id="GO:0061507">
    <property type="term" value="F:2',3'-cyclic GMP-AMP binding"/>
    <property type="evidence" value="ECO:0007669"/>
    <property type="project" value="TreeGrafter"/>
</dbReference>
<dbReference type="GO" id="GO:0033116">
    <property type="term" value="C:endoplasmic reticulum-Golgi intermediate compartment membrane"/>
    <property type="evidence" value="ECO:0007669"/>
    <property type="project" value="UniProtKB-SubCell"/>
</dbReference>
<dbReference type="InterPro" id="IPR047191">
    <property type="entry name" value="STING_C_chordates"/>
</dbReference>
<evidence type="ECO:0000256" key="5">
    <source>
        <dbReference type="ARBA" id="ARBA00004653"/>
    </source>
</evidence>
<dbReference type="FunFam" id="3.40.50.12100:FF:000001">
    <property type="entry name" value="Stimulator of interferon genes protein"/>
    <property type="match status" value="1"/>
</dbReference>
<dbReference type="GO" id="GO:0002218">
    <property type="term" value="P:activation of innate immune response"/>
    <property type="evidence" value="ECO:0007669"/>
    <property type="project" value="InterPro"/>
</dbReference>
<evidence type="ECO:0000256" key="3">
    <source>
        <dbReference type="ARBA" id="ARBA00004542"/>
    </source>
</evidence>
<dbReference type="Pfam" id="PF15009">
    <property type="entry name" value="STING_LBD"/>
    <property type="match status" value="1"/>
</dbReference>
<dbReference type="GO" id="GO:0032481">
    <property type="term" value="P:positive regulation of type I interferon production"/>
    <property type="evidence" value="ECO:0007669"/>
    <property type="project" value="InterPro"/>
</dbReference>
<dbReference type="EMBL" id="WNYA01000004">
    <property type="protein sequence ID" value="KAG8579192.1"/>
    <property type="molecule type" value="Genomic_DNA"/>
</dbReference>
<dbReference type="FunFam" id="1.20.5.5200:FF:000001">
    <property type="entry name" value="Stimulator of interferon genes protein"/>
    <property type="match status" value="1"/>
</dbReference>
<dbReference type="Gene3D" id="1.20.5.5200">
    <property type="match status" value="1"/>
</dbReference>
<dbReference type="InterPro" id="IPR055432">
    <property type="entry name" value="STING_LBD"/>
</dbReference>
<evidence type="ECO:0000256" key="6">
    <source>
        <dbReference type="ARBA" id="ARBA00009027"/>
    </source>
</evidence>
<sequence>MTPRIRNNFERIIPQPRGNRAARTSCFFVLICTLLLYLLGILNYTRSQIAYAVAFNCVLTQIWHLINGLCVFSEELAHIHSRYDGEYLKALQASLNTRNTFFMIFSATLWYIFYEEISLPNTINVVLLILCHFFCRCVGIQDPTQATISEIIENKQLNVAHGLAWSYYVGYLKFVLPGMKHMVKKFNEDNNNLLRSPEMFKLNILIPLSCKIYNDLNEEDENITFEKAIPPLHIDRAGIKARVFKNNVYRILDEEHRPYYCIAEYATPLASLYEMSNITSAAFSKQDRIKQAKLFYRTLKDILESSLECQNTFRLLIYNDSPQTEDFPKHLISQLILKHLKQQHSEEYKLEFRT</sequence>
<evidence type="ECO:0000313" key="18">
    <source>
        <dbReference type="Proteomes" id="UP000824782"/>
    </source>
</evidence>
<organism evidence="17 18">
    <name type="scientific">Engystomops pustulosus</name>
    <name type="common">Tungara frog</name>
    <name type="synonym">Physalaemus pustulosus</name>
    <dbReference type="NCBI Taxonomy" id="76066"/>
    <lineage>
        <taxon>Eukaryota</taxon>
        <taxon>Metazoa</taxon>
        <taxon>Chordata</taxon>
        <taxon>Craniata</taxon>
        <taxon>Vertebrata</taxon>
        <taxon>Euteleostomi</taxon>
        <taxon>Amphibia</taxon>
        <taxon>Batrachia</taxon>
        <taxon>Anura</taxon>
        <taxon>Neobatrachia</taxon>
        <taxon>Hyloidea</taxon>
        <taxon>Leptodactylidae</taxon>
        <taxon>Leiuperinae</taxon>
        <taxon>Engystomops</taxon>
    </lineage>
</organism>
<name>A0AAV7C2J9_ENGPU</name>
<dbReference type="PANTHER" id="PTHR34339">
    <property type="entry name" value="STIMULATOR OF INTERFERON GENES PROTEIN"/>
    <property type="match status" value="1"/>
</dbReference>
<keyword evidence="8 14" id="KW-0812">Transmembrane</keyword>
<keyword evidence="9" id="KW-0547">Nucleotide-binding</keyword>
<evidence type="ECO:0000256" key="7">
    <source>
        <dbReference type="ARBA" id="ARBA00018708"/>
    </source>
</evidence>
<feature type="domain" description="STING transmembrane" evidence="16">
    <location>
        <begin position="53"/>
        <end position="155"/>
    </location>
</feature>
<proteinExistence type="inferred from homology"/>
<feature type="transmembrane region" description="Helical" evidence="14">
    <location>
        <begin position="21"/>
        <end position="42"/>
    </location>
</feature>
<dbReference type="PANTHER" id="PTHR34339:SF1">
    <property type="entry name" value="STIMULATOR OF INTERFERON GENES PROTEIN"/>
    <property type="match status" value="1"/>
</dbReference>
<dbReference type="InterPro" id="IPR055434">
    <property type="entry name" value="STING_TM"/>
</dbReference>
<evidence type="ECO:0000256" key="10">
    <source>
        <dbReference type="ARBA" id="ARBA00022824"/>
    </source>
</evidence>
<keyword evidence="11 14" id="KW-1133">Transmembrane helix</keyword>
<comment type="subcellular location">
    <subcellularLocation>
        <location evidence="4">Cytoplasm</location>
        <location evidence="4">Perinuclear region</location>
    </subcellularLocation>
    <subcellularLocation>
        <location evidence="3">Cytoplasmic vesicle</location>
        <location evidence="3">Autophagosome membrane</location>
        <topology evidence="3">Multi-pass membrane protein</topology>
    </subcellularLocation>
    <subcellularLocation>
        <location evidence="2">Endoplasmic reticulum membrane</location>
        <topology evidence="2">Multi-pass membrane protein</topology>
    </subcellularLocation>
    <subcellularLocation>
        <location evidence="1">Endoplasmic reticulum-Golgi intermediate compartment membrane</location>
        <topology evidence="1">Multi-pass membrane protein</topology>
    </subcellularLocation>
    <subcellularLocation>
        <location evidence="5">Golgi apparatus membrane</location>
        <topology evidence="5">Multi-pass membrane protein</topology>
    </subcellularLocation>
</comment>
<comment type="catalytic activity">
    <reaction evidence="13">
        <text>H(+)(in) = H(+)(out)</text>
        <dbReference type="Rhea" id="RHEA:34979"/>
        <dbReference type="ChEBI" id="CHEBI:15378"/>
    </reaction>
</comment>
<dbReference type="CDD" id="cd22658">
    <property type="entry name" value="STING_C_metazoan-like"/>
    <property type="match status" value="1"/>
</dbReference>
<evidence type="ECO:0000256" key="2">
    <source>
        <dbReference type="ARBA" id="ARBA00004477"/>
    </source>
</evidence>
<evidence type="ECO:0000256" key="13">
    <source>
        <dbReference type="ARBA" id="ARBA00024169"/>
    </source>
</evidence>
<evidence type="ECO:0000256" key="14">
    <source>
        <dbReference type="SAM" id="Phobius"/>
    </source>
</evidence>
<evidence type="ECO:0000259" key="15">
    <source>
        <dbReference type="Pfam" id="PF15009"/>
    </source>
</evidence>
<evidence type="ECO:0000313" key="17">
    <source>
        <dbReference type="EMBL" id="KAG8579192.1"/>
    </source>
</evidence>
<dbReference type="GO" id="GO:0061709">
    <property type="term" value="P:reticulophagy"/>
    <property type="evidence" value="ECO:0007669"/>
    <property type="project" value="TreeGrafter"/>
</dbReference>
<dbReference type="GO" id="GO:0005789">
    <property type="term" value="C:endoplasmic reticulum membrane"/>
    <property type="evidence" value="ECO:0007669"/>
    <property type="project" value="UniProtKB-SubCell"/>
</dbReference>
<dbReference type="GO" id="GO:0000421">
    <property type="term" value="C:autophagosome membrane"/>
    <property type="evidence" value="ECO:0007669"/>
    <property type="project" value="UniProtKB-SubCell"/>
</dbReference>
<dbReference type="GO" id="GO:0045087">
    <property type="term" value="P:innate immune response"/>
    <property type="evidence" value="ECO:0007669"/>
    <property type="project" value="TreeGrafter"/>
</dbReference>
<keyword evidence="10" id="KW-0256">Endoplasmic reticulum</keyword>
<evidence type="ECO:0000256" key="11">
    <source>
        <dbReference type="ARBA" id="ARBA00022989"/>
    </source>
</evidence>
<comment type="similarity">
    <text evidence="6">Belongs to the STING family.</text>
</comment>
<gene>
    <name evidence="17" type="ORF">GDO81_010744</name>
</gene>
<evidence type="ECO:0000259" key="16">
    <source>
        <dbReference type="Pfam" id="PF23417"/>
    </source>
</evidence>
<dbReference type="GO" id="GO:0051607">
    <property type="term" value="P:defense response to virus"/>
    <property type="evidence" value="ECO:0007669"/>
    <property type="project" value="TreeGrafter"/>
</dbReference>
<dbReference type="GO" id="GO:0016239">
    <property type="term" value="P:positive regulation of macroautophagy"/>
    <property type="evidence" value="ECO:0007669"/>
    <property type="project" value="TreeGrafter"/>
</dbReference>
<keyword evidence="18" id="KW-1185">Reference proteome</keyword>
<dbReference type="GO" id="GO:0000139">
    <property type="term" value="C:Golgi membrane"/>
    <property type="evidence" value="ECO:0007669"/>
    <property type="project" value="UniProtKB-SubCell"/>
</dbReference>
<accession>A0AAV7C2J9</accession>
<dbReference type="GO" id="GO:0048471">
    <property type="term" value="C:perinuclear region of cytoplasm"/>
    <property type="evidence" value="ECO:0007669"/>
    <property type="project" value="UniProtKB-SubCell"/>
</dbReference>
<evidence type="ECO:0000256" key="4">
    <source>
        <dbReference type="ARBA" id="ARBA00004556"/>
    </source>
</evidence>
<dbReference type="Pfam" id="PF23417">
    <property type="entry name" value="STING_TM"/>
    <property type="match status" value="1"/>
</dbReference>
<dbReference type="Gene3D" id="3.40.50.12100">
    <property type="entry name" value="Stimulator of interferon genes protein"/>
    <property type="match status" value="1"/>
</dbReference>
<dbReference type="GO" id="GO:0035438">
    <property type="term" value="F:cyclic-di-GMP binding"/>
    <property type="evidence" value="ECO:0007669"/>
    <property type="project" value="TreeGrafter"/>
</dbReference>
<keyword evidence="12 14" id="KW-0472">Membrane</keyword>
<comment type="caution">
    <text evidence="17">The sequence shown here is derived from an EMBL/GenBank/DDBJ whole genome shotgun (WGS) entry which is preliminary data.</text>
</comment>
<dbReference type="GO" id="GO:0000045">
    <property type="term" value="P:autophagosome assembly"/>
    <property type="evidence" value="ECO:0007669"/>
    <property type="project" value="TreeGrafter"/>
</dbReference>
<evidence type="ECO:0000256" key="12">
    <source>
        <dbReference type="ARBA" id="ARBA00023136"/>
    </source>
</evidence>
<evidence type="ECO:0000256" key="1">
    <source>
        <dbReference type="ARBA" id="ARBA00004457"/>
    </source>
</evidence>